<feature type="domain" description="Carbohydrate-binding" evidence="2">
    <location>
        <begin position="56"/>
        <end position="248"/>
    </location>
</feature>
<keyword evidence="4" id="KW-1185">Reference proteome</keyword>
<organism evidence="3 4">
    <name type="scientific">Mucilaginibacter gossypiicola</name>
    <dbReference type="NCBI Taxonomy" id="551995"/>
    <lineage>
        <taxon>Bacteria</taxon>
        <taxon>Pseudomonadati</taxon>
        <taxon>Bacteroidota</taxon>
        <taxon>Sphingobacteriia</taxon>
        <taxon>Sphingobacteriales</taxon>
        <taxon>Sphingobacteriaceae</taxon>
        <taxon>Mucilaginibacter</taxon>
    </lineage>
</organism>
<dbReference type="OrthoDB" id="9786766at2"/>
<dbReference type="GO" id="GO:0016052">
    <property type="term" value="P:carbohydrate catabolic process"/>
    <property type="evidence" value="ECO:0007669"/>
    <property type="project" value="InterPro"/>
</dbReference>
<dbReference type="CDD" id="cd09620">
    <property type="entry name" value="CBM9_like_3"/>
    <property type="match status" value="1"/>
</dbReference>
<feature type="signal peptide" evidence="1">
    <location>
        <begin position="1"/>
        <end position="28"/>
    </location>
</feature>
<evidence type="ECO:0000259" key="2">
    <source>
        <dbReference type="Pfam" id="PF06452"/>
    </source>
</evidence>
<proteinExistence type="predicted"/>
<dbReference type="GO" id="GO:0030246">
    <property type="term" value="F:carbohydrate binding"/>
    <property type="evidence" value="ECO:0007669"/>
    <property type="project" value="InterPro"/>
</dbReference>
<dbReference type="PANTHER" id="PTHR35532">
    <property type="entry name" value="SIMILAR TO POLYHYDROXYALKANOATE DEPOLYMERASE"/>
    <property type="match status" value="1"/>
</dbReference>
<keyword evidence="1" id="KW-0732">Signal</keyword>
<evidence type="ECO:0000313" key="4">
    <source>
        <dbReference type="Proteomes" id="UP000198942"/>
    </source>
</evidence>
<evidence type="ECO:0000313" key="3">
    <source>
        <dbReference type="EMBL" id="SEO02111.1"/>
    </source>
</evidence>
<dbReference type="RefSeq" id="WP_091211883.1">
    <property type="nucleotide sequence ID" value="NZ_FOCL01000005.1"/>
</dbReference>
<dbReference type="EMBL" id="FOCL01000005">
    <property type="protein sequence ID" value="SEO02111.1"/>
    <property type="molecule type" value="Genomic_DNA"/>
</dbReference>
<dbReference type="GO" id="GO:0004553">
    <property type="term" value="F:hydrolase activity, hydrolyzing O-glycosyl compounds"/>
    <property type="evidence" value="ECO:0007669"/>
    <property type="project" value="InterPro"/>
</dbReference>
<dbReference type="AlphaFoldDB" id="A0A1H8LAJ8"/>
<feature type="chain" id="PRO_5011737854" evidence="1">
    <location>
        <begin position="29"/>
        <end position="378"/>
    </location>
</feature>
<name>A0A1H8LAJ8_9SPHI</name>
<gene>
    <name evidence="3" type="ORF">SAMN05192574_10512</name>
</gene>
<dbReference type="Pfam" id="PF06452">
    <property type="entry name" value="CBM9_1"/>
    <property type="match status" value="1"/>
</dbReference>
<dbReference type="SUPFAM" id="SSF49344">
    <property type="entry name" value="CBD9-like"/>
    <property type="match status" value="1"/>
</dbReference>
<reference evidence="4" key="1">
    <citation type="submission" date="2016-10" db="EMBL/GenBank/DDBJ databases">
        <authorList>
            <person name="Varghese N."/>
            <person name="Submissions S."/>
        </authorList>
    </citation>
    <scope>NUCLEOTIDE SEQUENCE [LARGE SCALE GENOMIC DNA]</scope>
    <source>
        <strain evidence="4">Gh-48</strain>
    </source>
</reference>
<protein>
    <submittedName>
        <fullName evidence="3">Carbohydrate family 9 binding domain-like</fullName>
    </submittedName>
</protein>
<dbReference type="STRING" id="551995.SAMN05192574_10512"/>
<sequence length="378" mass="43738">MKLRSIFDCCFKPGLTAALFVLPGFVKAQDAFKEFPDLFTTPYSYVAKHVKQAPVIDGNVEDAVWQQAKWSQDFQDIEGNLKPQPPLQTNVKMLWDDNYLYVAARIKDPHVWATLTHHDDIVYKDNDFELFIDPNSSTHNYFEIEVNALNTIFDLFLTKPYRNNGAAVTGWDAHGLRSAVKVQGTLNNPSDTDKGWTVEMAIPFKAIAGGFNRAVIKDGTVWRINFSRVEYDTKVQNGKYVKLQDKSGRDLPEHNWVWSNQGLINMHYPERWGYLLFSNNEANDLKFEMPYAEQQKKYLWLVYYKQKQWFKDHHEYLTSLKDLGIENKVTVSGNDNELKLEATTHQFMAHITDSKTNATYTIDQDGLVQQQLIPKLHE</sequence>
<dbReference type="Gene3D" id="2.60.40.1190">
    <property type="match status" value="1"/>
</dbReference>
<accession>A0A1H8LAJ8</accession>
<dbReference type="PANTHER" id="PTHR35532:SF5">
    <property type="entry name" value="CARBOHYDRATE-BINDING DOMAIN-CONTAINING PROTEIN"/>
    <property type="match status" value="1"/>
</dbReference>
<dbReference type="Proteomes" id="UP000198942">
    <property type="component" value="Unassembled WGS sequence"/>
</dbReference>
<evidence type="ECO:0000256" key="1">
    <source>
        <dbReference type="SAM" id="SignalP"/>
    </source>
</evidence>
<dbReference type="InterPro" id="IPR010502">
    <property type="entry name" value="Carb-bd_dom_fam9"/>
</dbReference>